<keyword evidence="3" id="KW-1185">Reference proteome</keyword>
<feature type="region of interest" description="Disordered" evidence="1">
    <location>
        <begin position="176"/>
        <end position="253"/>
    </location>
</feature>
<name>A0A1G4BCX4_9PEZI</name>
<organism evidence="2 3">
    <name type="scientific">Colletotrichum orchidophilum</name>
    <dbReference type="NCBI Taxonomy" id="1209926"/>
    <lineage>
        <taxon>Eukaryota</taxon>
        <taxon>Fungi</taxon>
        <taxon>Dikarya</taxon>
        <taxon>Ascomycota</taxon>
        <taxon>Pezizomycotina</taxon>
        <taxon>Sordariomycetes</taxon>
        <taxon>Hypocreomycetidae</taxon>
        <taxon>Glomerellales</taxon>
        <taxon>Glomerellaceae</taxon>
        <taxon>Colletotrichum</taxon>
    </lineage>
</organism>
<sequence>LLHPYLIRPHNHTLPIIFPALFTARFLILARCPYRVSVAYLSVPHSLAHLNTRSLPLPPQINSHFALLPPTVTPSPSLPHHIRKRAHTQIQTQTHIHIHIRCTPTRTSVQRVRPLIISSPSLMLDAAVSRVPSHCSKRRAYARDGCIHPPPTLHVHIAVQATHTISLCLVQAKGWGNGRQPHPPPATQRQTQMPTPPFTWLLSQYSSHTLTPDGTPPSSPLLSEDTSGKRPASLPTLPNPAMIPPPAWRRRRRRPDPIELFAGPKKSPQVHPRQVSPVHSICDLVHTGTSAPSVLCTTTSKPSFLSAGQPSADRTVGEGTACTAC</sequence>
<dbReference type="GeneID" id="34558606"/>
<evidence type="ECO:0000313" key="2">
    <source>
        <dbReference type="EMBL" id="OHE99172.1"/>
    </source>
</evidence>
<dbReference type="AlphaFoldDB" id="A0A1G4BCX4"/>
<comment type="caution">
    <text evidence="2">The sequence shown here is derived from an EMBL/GenBank/DDBJ whole genome shotgun (WGS) entry which is preliminary data.</text>
</comment>
<feature type="non-terminal residue" evidence="2">
    <location>
        <position position="1"/>
    </location>
</feature>
<feature type="compositionally biased region" description="Pro residues" evidence="1">
    <location>
        <begin position="237"/>
        <end position="247"/>
    </location>
</feature>
<evidence type="ECO:0000256" key="1">
    <source>
        <dbReference type="SAM" id="MobiDB-lite"/>
    </source>
</evidence>
<dbReference type="Proteomes" id="UP000176998">
    <property type="component" value="Unassembled WGS sequence"/>
</dbReference>
<dbReference type="EMBL" id="MJBS01000038">
    <property type="protein sequence ID" value="OHE99172.1"/>
    <property type="molecule type" value="Genomic_DNA"/>
</dbReference>
<accession>A0A1G4BCX4</accession>
<gene>
    <name evidence="2" type="ORF">CORC01_05453</name>
</gene>
<protein>
    <submittedName>
        <fullName evidence="2">Uncharacterized protein</fullName>
    </submittedName>
</protein>
<evidence type="ECO:0000313" key="3">
    <source>
        <dbReference type="Proteomes" id="UP000176998"/>
    </source>
</evidence>
<dbReference type="RefSeq" id="XP_022476321.1">
    <property type="nucleotide sequence ID" value="XM_022617096.1"/>
</dbReference>
<proteinExistence type="predicted"/>
<feature type="compositionally biased region" description="Polar residues" evidence="1">
    <location>
        <begin position="201"/>
        <end position="212"/>
    </location>
</feature>
<reference evidence="2 3" key="1">
    <citation type="submission" date="2016-09" db="EMBL/GenBank/DDBJ databases">
        <authorList>
            <person name="Capua I."/>
            <person name="De Benedictis P."/>
            <person name="Joannis T."/>
            <person name="Lombin L.H."/>
            <person name="Cattoli G."/>
        </authorList>
    </citation>
    <scope>NUCLEOTIDE SEQUENCE [LARGE SCALE GENOMIC DNA]</scope>
    <source>
        <strain evidence="2 3">IMI 309357</strain>
    </source>
</reference>